<feature type="compositionally biased region" description="Basic and acidic residues" evidence="1">
    <location>
        <begin position="788"/>
        <end position="799"/>
    </location>
</feature>
<feature type="region of interest" description="Disordered" evidence="1">
    <location>
        <begin position="1012"/>
        <end position="1056"/>
    </location>
</feature>
<dbReference type="InterPro" id="IPR003587">
    <property type="entry name" value="Hint_dom_N"/>
</dbReference>
<dbReference type="SUPFAM" id="SSF51294">
    <property type="entry name" value="Hedgehog/intein (Hint) domain"/>
    <property type="match status" value="1"/>
</dbReference>
<dbReference type="InterPro" id="IPR022385">
    <property type="entry name" value="Rhs_assc_core"/>
</dbReference>
<feature type="region of interest" description="Disordered" evidence="1">
    <location>
        <begin position="788"/>
        <end position="815"/>
    </location>
</feature>
<organism evidence="4 5">
    <name type="scientific">Actinomadura meridiana</name>
    <dbReference type="NCBI Taxonomy" id="559626"/>
    <lineage>
        <taxon>Bacteria</taxon>
        <taxon>Bacillati</taxon>
        <taxon>Actinomycetota</taxon>
        <taxon>Actinomycetes</taxon>
        <taxon>Streptosporangiales</taxon>
        <taxon>Thermomonosporaceae</taxon>
        <taxon>Actinomadura</taxon>
    </lineage>
</organism>
<name>A0ABP8C8R7_9ACTN</name>
<feature type="compositionally biased region" description="Polar residues" evidence="1">
    <location>
        <begin position="1628"/>
        <end position="1648"/>
    </location>
</feature>
<evidence type="ECO:0000256" key="1">
    <source>
        <dbReference type="SAM" id="MobiDB-lite"/>
    </source>
</evidence>
<feature type="compositionally biased region" description="Basic and acidic residues" evidence="1">
    <location>
        <begin position="1910"/>
        <end position="1926"/>
    </location>
</feature>
<dbReference type="Gene3D" id="2.170.16.10">
    <property type="entry name" value="Hedgehog/Intein (Hint) domain"/>
    <property type="match status" value="1"/>
</dbReference>
<feature type="region of interest" description="Disordered" evidence="1">
    <location>
        <begin position="1330"/>
        <end position="1356"/>
    </location>
</feature>
<dbReference type="Gene3D" id="2.180.10.10">
    <property type="entry name" value="RHS repeat-associated core"/>
    <property type="match status" value="1"/>
</dbReference>
<dbReference type="CDD" id="cd00081">
    <property type="entry name" value="Hint"/>
    <property type="match status" value="1"/>
</dbReference>
<sequence length="2322" mass="247989">MRLSPSSWGRSLPVVAAAMSCVLAAALLAGCQPPGSSGSGRPEAVSAERPVKVHKAKVRPRDAKPQARRSKRSHHGTPKATWPKAGTASVTPTSQDTKGLADEPHAVKAGSAPVTLRTTTAAKVRVLDHAAAARVGLDGVLLTVSGPAVSGAGRHVDVSLGYGAFAEAAGAGYGSRLRLVQLPECALSTPDRPECRVATPLAGGNNAETKTVTAKAVTAGTANGSTVVLAAAPSESGGTGDYKAAPLAAASSWSTSVNSGSFSWNYDMAVPAVPGGLVPQVGLSYSSGTVDGRTSNGNNQASWAGDGFDLDPGFVERSYKSCGDDGVKVNGIDSGDLCWGYDNATISFQGHSGQLVPVSADEWRIRGDDGTKIVRVRDTSRGNGDNDGEYFVATTSNGTRYYFGYNRLPNWGSGDKQTNSVETVPVFGDDSDEPCHGTAFDSSWCQQGRRWNLDLVIDPNGNDITYWYNPETNNYGRAVDAAKATPYTRGATLDHIEYGQRVSDIYSSTVKPMARVNFGTGARCLEPTASLCDPAKIDANRQYWYDTPWDMNCKSGADCTNLYSPTFWTRTRLAKVTTQTLQPDGSYKDIDSWALHHRWGDADNDYQLLLDSIQHTATASTKEVALPPTTLKYTVLQNRLDKTGDGLAPFLKKRLSTVDDESGGQIDVNYSAFACDWGKLPTPQSNTTHCFPQMYQPSNDVPVTTQWFSKYVVQSVIATDRTGGAPDMVTRYSYLDGGAWAFDDDDGLTKEKLKTWSQWRGHGHVRVETGGVSGMSTQTDHYFLRGMDGDRDDPSDPSRTRTVTVPDGEGGTITDDQAWAGHEYRTESYDKPGGKVLTKSVSTPWKKQTAKLTRSWGTITANLTGTASARSFTSLDEGAGSRWREVATNTVHDDRGRPTRVEELGDTGVSSDDKCTRTTYADNTTKWIFTGAIRTETVAGKCSASPDLDTRPDGTSAVISDIRVRYDGQAYGQAPTRGLATLTETLKSRHGNSATYLDDAATYDTYGRPVSTTTGVSTSVFDPSDDKAAPKTTVGTGDDAPRTTTTDYSPSTGRPAKVVITTPPATAGEPASAQAVTTYFEPQRGLPVVTTDANGRRTDVAYDALGRVTDVWKPDRSRASGQSPNLAFVYHDSDDAIRSVETRTLTNTGSHDTSYTLYDGFGRVRQTQAPGPDDGRILTDAFYDERGQAALTYAPYYATSAPSGVLSKVEDATGVESQTVQTFDGLGRVTQARQASGDGAAIHSLSTTTTSYGGDSVTVTPPQGATPTTTFTDAAGHLTGLRQYHADAPTGPYDSTAYGYDPSGHLTKLTGPDGSVWTWTYDQLGHQIKATDPDTGTTTKTYDDRGELTSSTDGRGKTITHTYDNLSRELQTRAGTALTSQTWDPAGNKGQVAATTRYTTIGGATYPVTATVNAYDALYRPTKTTLTVPSIPGQTSASGSGTGLAGDYTSTTAYNLDGTVRSVGYPAAGGLPAEVVAYTYNSLHQVTKVSGLSDYLTNQTYDLLGKPLQSTLNAGGHTTWITNGYEFGTQRLHSSRTDQEDVTGPARAAVYGYQTAGNVTSITDASRTGTDTQCFQYDHLARLTEAFTPRTATCPSTPDGSTLGGPAPYWTSYTYNTSGTRKTETQHDPSGTTPGTTRTYNYPTTASAPHTLTDLATTTAGTTTHQTYDYDAAGNTTTRRLLPDAHTTDSQSLTWTDDNLLAKAADTITTTGPTSTVTTTRTSDYLQDPTGGRLAEHVLDSSDPAKENTTLYLGNTELNLVRNAAAPTATRYYSLGAATAIRTDDDHVTFQINDPHGTATTGIDAATGALDQRYQTPFGDDRGTAPAHWAGTRGFVGGTKDTGTGLTLLGARDYDPSTGRFISPDPILAPDDPQSLATYTYAGNNPVTLSDPSGQRPKECSTGEATCTPDNHHINDQQATADHECSTGRASCPDSTPPHGSTPGQTALPDSIEIYPTIFVPRNWAKRMQFSTAFLKRIAEDCKYSDFYCDSPYEYLGGPGDYPYSESALAHINQILTTDVFLACSDVGGCPDSMHGHWYDAALANASDPYTTTFDAPGKTTGSGRASRKAKGREPVREAPTACSFTPSTKVLMPDGKTKPIGKIKPGDKVEAADPRTGKHKGPRTVDATIVNHDTDLADLTVQTADNKTATLHTTANHPFWNNTTHTWTATGDLRYGHRLNTTDGDHPRVLAVRIHHDTADMYNLTVRQLHTYYVLAGTTPVLVHNHGEACPTGGSEHDPVDDAIRNSELDPGVASPWDYPTRAGHDPVDLSTQWGLIRRSPAPWSARKPGTNTDVALTRGQKAKKVTHLILDILSKFGALG</sequence>
<dbReference type="Pfam" id="PF07591">
    <property type="entry name" value="PT-HINT"/>
    <property type="match status" value="1"/>
</dbReference>
<feature type="compositionally biased region" description="Polar residues" evidence="1">
    <location>
        <begin position="1042"/>
        <end position="1052"/>
    </location>
</feature>
<proteinExistence type="predicted"/>
<accession>A0ABP8C8R7</accession>
<feature type="compositionally biased region" description="Polar residues" evidence="1">
    <location>
        <begin position="1875"/>
        <end position="1893"/>
    </location>
</feature>
<evidence type="ECO:0000313" key="5">
    <source>
        <dbReference type="Proteomes" id="UP001501710"/>
    </source>
</evidence>
<dbReference type="InterPro" id="IPR031325">
    <property type="entry name" value="RHS_repeat"/>
</dbReference>
<feature type="compositionally biased region" description="Polar residues" evidence="1">
    <location>
        <begin position="88"/>
        <end position="97"/>
    </location>
</feature>
<reference evidence="5" key="1">
    <citation type="journal article" date="2019" name="Int. J. Syst. Evol. Microbiol.">
        <title>The Global Catalogue of Microorganisms (GCM) 10K type strain sequencing project: providing services to taxonomists for standard genome sequencing and annotation.</title>
        <authorList>
            <consortium name="The Broad Institute Genomics Platform"/>
            <consortium name="The Broad Institute Genome Sequencing Center for Infectious Disease"/>
            <person name="Wu L."/>
            <person name="Ma J."/>
        </authorList>
    </citation>
    <scope>NUCLEOTIDE SEQUENCE [LARGE SCALE GENOMIC DNA]</scope>
    <source>
        <strain evidence="5">JCM 17440</strain>
    </source>
</reference>
<feature type="chain" id="PRO_5046341535" description="Hint domain-containing protein" evidence="2">
    <location>
        <begin position="26"/>
        <end position="2322"/>
    </location>
</feature>
<dbReference type="EMBL" id="BAABAS010000012">
    <property type="protein sequence ID" value="GAA4235351.1"/>
    <property type="molecule type" value="Genomic_DNA"/>
</dbReference>
<dbReference type="InterPro" id="IPR036844">
    <property type="entry name" value="Hint_dom_sf"/>
</dbReference>
<protein>
    <recommendedName>
        <fullName evidence="3">Hint domain-containing protein</fullName>
    </recommendedName>
</protein>
<dbReference type="InterPro" id="IPR006530">
    <property type="entry name" value="YD"/>
</dbReference>
<keyword evidence="5" id="KW-1185">Reference proteome</keyword>
<feature type="compositionally biased region" description="Basic and acidic residues" evidence="1">
    <location>
        <begin position="2105"/>
        <end position="2117"/>
    </location>
</feature>
<feature type="region of interest" description="Disordered" evidence="1">
    <location>
        <begin position="32"/>
        <end position="106"/>
    </location>
</feature>
<dbReference type="InterPro" id="IPR050708">
    <property type="entry name" value="T6SS_VgrG/RHS"/>
</dbReference>
<evidence type="ECO:0000313" key="4">
    <source>
        <dbReference type="EMBL" id="GAA4235351.1"/>
    </source>
</evidence>
<dbReference type="Pfam" id="PF05593">
    <property type="entry name" value="RHS_repeat"/>
    <property type="match status" value="2"/>
</dbReference>
<feature type="domain" description="Hint" evidence="3">
    <location>
        <begin position="2082"/>
        <end position="2184"/>
    </location>
</feature>
<evidence type="ECO:0000259" key="3">
    <source>
        <dbReference type="SMART" id="SM00306"/>
    </source>
</evidence>
<feature type="region of interest" description="Disordered" evidence="1">
    <location>
        <begin position="1854"/>
        <end position="1949"/>
    </location>
</feature>
<feature type="compositionally biased region" description="Polar residues" evidence="1">
    <location>
        <begin position="2054"/>
        <end position="2064"/>
    </location>
</feature>
<feature type="signal peptide" evidence="2">
    <location>
        <begin position="1"/>
        <end position="25"/>
    </location>
</feature>
<dbReference type="SMART" id="SM00306">
    <property type="entry name" value="HintN"/>
    <property type="match status" value="1"/>
</dbReference>
<dbReference type="PROSITE" id="PS51257">
    <property type="entry name" value="PROKAR_LIPOPROTEIN"/>
    <property type="match status" value="1"/>
</dbReference>
<keyword evidence="2" id="KW-0732">Signal</keyword>
<dbReference type="PANTHER" id="PTHR32305">
    <property type="match status" value="1"/>
</dbReference>
<evidence type="ECO:0000256" key="2">
    <source>
        <dbReference type="SAM" id="SignalP"/>
    </source>
</evidence>
<dbReference type="NCBIfam" id="TIGR03696">
    <property type="entry name" value="Rhs_assc_core"/>
    <property type="match status" value="1"/>
</dbReference>
<dbReference type="NCBIfam" id="TIGR01643">
    <property type="entry name" value="YD_repeat_2x"/>
    <property type="match status" value="1"/>
</dbReference>
<comment type="caution">
    <text evidence="4">The sequence shown here is derived from an EMBL/GenBank/DDBJ whole genome shotgun (WGS) entry which is preliminary data.</text>
</comment>
<feature type="region of interest" description="Disordered" evidence="1">
    <location>
        <begin position="2054"/>
        <end position="2124"/>
    </location>
</feature>
<feature type="region of interest" description="Disordered" evidence="1">
    <location>
        <begin position="1618"/>
        <end position="1648"/>
    </location>
</feature>
<gene>
    <name evidence="4" type="ORF">GCM10022254_42430</name>
</gene>
<feature type="compositionally biased region" description="Basic residues" evidence="1">
    <location>
        <begin position="66"/>
        <end position="77"/>
    </location>
</feature>
<dbReference type="Proteomes" id="UP001501710">
    <property type="component" value="Unassembled WGS sequence"/>
</dbReference>
<dbReference type="PANTHER" id="PTHR32305:SF17">
    <property type="entry name" value="TRNA NUCLEASE WAPA"/>
    <property type="match status" value="1"/>
</dbReference>